<dbReference type="EMBL" id="BPLR01000837">
    <property type="protein sequence ID" value="GIY97802.1"/>
    <property type="molecule type" value="Genomic_DNA"/>
</dbReference>
<evidence type="ECO:0000256" key="1">
    <source>
        <dbReference type="SAM" id="MobiDB-lite"/>
    </source>
</evidence>
<evidence type="ECO:0000313" key="3">
    <source>
        <dbReference type="Proteomes" id="UP001054945"/>
    </source>
</evidence>
<proteinExistence type="predicted"/>
<feature type="region of interest" description="Disordered" evidence="1">
    <location>
        <begin position="1"/>
        <end position="29"/>
    </location>
</feature>
<accession>A0AAV4XSW6</accession>
<gene>
    <name evidence="2" type="ORF">CEXT_575601</name>
</gene>
<dbReference type="Proteomes" id="UP001054945">
    <property type="component" value="Unassembled WGS sequence"/>
</dbReference>
<evidence type="ECO:0000313" key="2">
    <source>
        <dbReference type="EMBL" id="GIY97802.1"/>
    </source>
</evidence>
<reference evidence="2 3" key="1">
    <citation type="submission" date="2021-06" db="EMBL/GenBank/DDBJ databases">
        <title>Caerostris extrusa draft genome.</title>
        <authorList>
            <person name="Kono N."/>
            <person name="Arakawa K."/>
        </authorList>
    </citation>
    <scope>NUCLEOTIDE SEQUENCE [LARGE SCALE GENOMIC DNA]</scope>
</reference>
<keyword evidence="3" id="KW-1185">Reference proteome</keyword>
<sequence>MVFSRLVGPDGAFKGSGGADGDNGIKPKGSLHEIEESESLDMLKSPLTRKENTIKKTHNNIKSGSCSRAEKTNKQTKLISNASSRRSWKEINLCHAPTYNTIKRRYFKLAIQVFCLNRATFKGFFTMRATKLCKETKNSICHAAGTKQSALFNERFRENITKLF</sequence>
<comment type="caution">
    <text evidence="2">The sequence shown here is derived from an EMBL/GenBank/DDBJ whole genome shotgun (WGS) entry which is preliminary data.</text>
</comment>
<protein>
    <submittedName>
        <fullName evidence="2">Uncharacterized protein</fullName>
    </submittedName>
</protein>
<dbReference type="AlphaFoldDB" id="A0AAV4XSW6"/>
<name>A0AAV4XSW6_CAEEX</name>
<organism evidence="2 3">
    <name type="scientific">Caerostris extrusa</name>
    <name type="common">Bark spider</name>
    <name type="synonym">Caerostris bankana</name>
    <dbReference type="NCBI Taxonomy" id="172846"/>
    <lineage>
        <taxon>Eukaryota</taxon>
        <taxon>Metazoa</taxon>
        <taxon>Ecdysozoa</taxon>
        <taxon>Arthropoda</taxon>
        <taxon>Chelicerata</taxon>
        <taxon>Arachnida</taxon>
        <taxon>Araneae</taxon>
        <taxon>Araneomorphae</taxon>
        <taxon>Entelegynae</taxon>
        <taxon>Araneoidea</taxon>
        <taxon>Araneidae</taxon>
        <taxon>Caerostris</taxon>
    </lineage>
</organism>